<dbReference type="PROSITE" id="PS50262">
    <property type="entry name" value="G_PROTEIN_RECEP_F1_2"/>
    <property type="match status" value="1"/>
</dbReference>
<feature type="compositionally biased region" description="Basic and acidic residues" evidence="10">
    <location>
        <begin position="578"/>
        <end position="587"/>
    </location>
</feature>
<dbReference type="PANTHER" id="PTHR24230">
    <property type="entry name" value="G-PROTEIN COUPLED RECEPTOR"/>
    <property type="match status" value="1"/>
</dbReference>
<sequence>MFDSTKGALLVAPSLSNSSCWLNGKGWPSTFPAPADILKAFFIFALSMSIVFGNLVLICVLNNRRYIKYIDNQPRYLLTSLALNDLFTGILIAPVALLPALYKCWPYGEIFCQIQALLRGAVSQQSAVILVCMAIDRYLYLLHPDTYHKHSSKKGCVLVISITWILSVSLFAIMVLPRSGYYFNSTGLMACDVFHSRVAFRILSCCAYYFPTTMALMYCYGSGFHVSKTRGKCDPEPLRPNGVPVPCAKTSHGEHEVVIQAPVRPHSVSTSRTMAAMSLGFIVMVTPATIQEVVAACTGCKVPPSLDFIVTWLALSNSFWNPFLYWLLNSHFRRISHELLQYYVCCRRSKSFPSYEKPTTGCCGSPVTSDGLHSKGEFEGLGEKYWGEILERTVSSSSLHAIQKACHRDPLRCSGSFKGCSSSACKQDPRFFDGYGPTDYRQLDRSAFQIESCSRQCRLKNSDMCLFRPSPGLECGRSRSNLSLDEGNFNKTCNGVDDDMQHLEHNLDRIRSLSHERSFNAYGLKENDNLLEVEVNDIVEDDSDEIKDYGNGCAHDIHDEKSEYSVHKFSRNSSVSNRELDVIKESSRSSSDTEVTLTR</sequence>
<dbReference type="SUPFAM" id="SSF81321">
    <property type="entry name" value="Family A G protein-coupled receptor-like"/>
    <property type="match status" value="1"/>
</dbReference>
<organism evidence="13">
    <name type="scientific">Spodoptera frugiperda</name>
    <name type="common">Fall armyworm</name>
    <dbReference type="NCBI Taxonomy" id="7108"/>
    <lineage>
        <taxon>Eukaryota</taxon>
        <taxon>Metazoa</taxon>
        <taxon>Ecdysozoa</taxon>
        <taxon>Arthropoda</taxon>
        <taxon>Hexapoda</taxon>
        <taxon>Insecta</taxon>
        <taxon>Pterygota</taxon>
        <taxon>Neoptera</taxon>
        <taxon>Endopterygota</taxon>
        <taxon>Lepidoptera</taxon>
        <taxon>Glossata</taxon>
        <taxon>Ditrysia</taxon>
        <taxon>Noctuoidea</taxon>
        <taxon>Noctuidae</taxon>
        <taxon>Amphipyrinae</taxon>
        <taxon>Spodoptera</taxon>
    </lineage>
</organism>
<gene>
    <name evidence="13" type="ORF">SFRICE_029852</name>
</gene>
<feature type="transmembrane region" description="Helical" evidence="11">
    <location>
        <begin position="82"/>
        <end position="102"/>
    </location>
</feature>
<evidence type="ECO:0000256" key="7">
    <source>
        <dbReference type="ARBA" id="ARBA00023136"/>
    </source>
</evidence>
<dbReference type="PRINTS" id="PR00237">
    <property type="entry name" value="GPCRRHODOPSN"/>
</dbReference>
<keyword evidence="7 11" id="KW-0472">Membrane</keyword>
<keyword evidence="8" id="KW-0675">Receptor</keyword>
<comment type="similarity">
    <text evidence="2">Belongs to the G-protein coupled receptor 1 family.</text>
</comment>
<keyword evidence="3" id="KW-1003">Cell membrane</keyword>
<comment type="subcellular location">
    <subcellularLocation>
        <location evidence="1">Cell membrane</location>
        <topology evidence="1">Multi-pass membrane protein</topology>
    </subcellularLocation>
</comment>
<evidence type="ECO:0000256" key="2">
    <source>
        <dbReference type="ARBA" id="ARBA00010663"/>
    </source>
</evidence>
<dbReference type="GO" id="GO:0005886">
    <property type="term" value="C:plasma membrane"/>
    <property type="evidence" value="ECO:0007669"/>
    <property type="project" value="UniProtKB-SubCell"/>
</dbReference>
<evidence type="ECO:0000256" key="11">
    <source>
        <dbReference type="SAM" id="Phobius"/>
    </source>
</evidence>
<feature type="compositionally biased region" description="Polar residues" evidence="10">
    <location>
        <begin position="588"/>
        <end position="599"/>
    </location>
</feature>
<keyword evidence="6" id="KW-0297">G-protein coupled receptor</keyword>
<feature type="transmembrane region" description="Helical" evidence="11">
    <location>
        <begin position="198"/>
        <end position="220"/>
    </location>
</feature>
<feature type="transmembrane region" description="Helical" evidence="11">
    <location>
        <begin position="155"/>
        <end position="178"/>
    </location>
</feature>
<dbReference type="CDD" id="cd00637">
    <property type="entry name" value="7tm_classA_rhodopsin-like"/>
    <property type="match status" value="1"/>
</dbReference>
<evidence type="ECO:0000259" key="12">
    <source>
        <dbReference type="PROSITE" id="PS50262"/>
    </source>
</evidence>
<dbReference type="Pfam" id="PF00001">
    <property type="entry name" value="7tm_1"/>
    <property type="match status" value="1"/>
</dbReference>
<evidence type="ECO:0000313" key="13">
    <source>
        <dbReference type="EMBL" id="SOQ36572.1"/>
    </source>
</evidence>
<protein>
    <submittedName>
        <fullName evidence="13">SFRICE_029852</fullName>
    </submittedName>
</protein>
<keyword evidence="9" id="KW-0807">Transducer</keyword>
<evidence type="ECO:0000256" key="9">
    <source>
        <dbReference type="ARBA" id="ARBA00023224"/>
    </source>
</evidence>
<dbReference type="FunFam" id="1.20.1070.10:FF:000354">
    <property type="entry name" value="5-hydroxytryptamine receptor 1A"/>
    <property type="match status" value="1"/>
</dbReference>
<evidence type="ECO:0000256" key="1">
    <source>
        <dbReference type="ARBA" id="ARBA00004651"/>
    </source>
</evidence>
<evidence type="ECO:0000256" key="8">
    <source>
        <dbReference type="ARBA" id="ARBA00023170"/>
    </source>
</evidence>
<dbReference type="GO" id="GO:0035237">
    <property type="term" value="F:corazonin receptor activity"/>
    <property type="evidence" value="ECO:0007669"/>
    <property type="project" value="TreeGrafter"/>
</dbReference>
<evidence type="ECO:0000256" key="5">
    <source>
        <dbReference type="ARBA" id="ARBA00022989"/>
    </source>
</evidence>
<dbReference type="OrthoDB" id="9615015at2759"/>
<dbReference type="EMBL" id="ODYU01000984">
    <property type="protein sequence ID" value="SOQ36572.1"/>
    <property type="molecule type" value="Genomic_DNA"/>
</dbReference>
<evidence type="ECO:0000256" key="4">
    <source>
        <dbReference type="ARBA" id="ARBA00022692"/>
    </source>
</evidence>
<evidence type="ECO:0000256" key="6">
    <source>
        <dbReference type="ARBA" id="ARBA00023040"/>
    </source>
</evidence>
<dbReference type="Gene3D" id="1.20.1070.10">
    <property type="entry name" value="Rhodopsin 7-helix transmembrane proteins"/>
    <property type="match status" value="1"/>
</dbReference>
<feature type="transmembrane region" description="Helical" evidence="11">
    <location>
        <begin position="40"/>
        <end position="61"/>
    </location>
</feature>
<evidence type="ECO:0000256" key="3">
    <source>
        <dbReference type="ARBA" id="ARBA00022475"/>
    </source>
</evidence>
<dbReference type="InterPro" id="IPR017452">
    <property type="entry name" value="GPCR_Rhodpsn_7TM"/>
</dbReference>
<reference evidence="13" key="1">
    <citation type="submission" date="2016-07" db="EMBL/GenBank/DDBJ databases">
        <authorList>
            <person name="Bretaudeau A."/>
        </authorList>
    </citation>
    <scope>NUCLEOTIDE SEQUENCE</scope>
    <source>
        <strain evidence="13">Rice</strain>
        <tissue evidence="13">Whole body</tissue>
    </source>
</reference>
<dbReference type="InterPro" id="IPR000276">
    <property type="entry name" value="GPCR_Rhodpsn"/>
</dbReference>
<keyword evidence="4 11" id="KW-0812">Transmembrane</keyword>
<dbReference type="AlphaFoldDB" id="A0A2H1V842"/>
<proteinExistence type="inferred from homology"/>
<feature type="domain" description="G-protein coupled receptors family 1 profile" evidence="12">
    <location>
        <begin position="53"/>
        <end position="325"/>
    </location>
</feature>
<evidence type="ECO:0000256" key="10">
    <source>
        <dbReference type="SAM" id="MobiDB-lite"/>
    </source>
</evidence>
<dbReference type="PANTHER" id="PTHR24230:SF141">
    <property type="entry name" value="G-PROTEIN COUPLED RECEPTORS FAMILY 1 PROFILE DOMAIN-CONTAINING PROTEIN"/>
    <property type="match status" value="1"/>
</dbReference>
<keyword evidence="5 11" id="KW-1133">Transmembrane helix</keyword>
<accession>A0A2H1V842</accession>
<feature type="region of interest" description="Disordered" evidence="10">
    <location>
        <begin position="577"/>
        <end position="599"/>
    </location>
</feature>
<name>A0A2H1V842_SPOFR</name>